<feature type="non-terminal residue" evidence="2">
    <location>
        <position position="1"/>
    </location>
</feature>
<dbReference type="RefSeq" id="WP_279611604.1">
    <property type="nucleotide sequence ID" value="NZ_JAFIRA010000096.1"/>
</dbReference>
<evidence type="ECO:0000313" key="3">
    <source>
        <dbReference type="Proteomes" id="UP000830835"/>
    </source>
</evidence>
<dbReference type="InterPro" id="IPR053931">
    <property type="entry name" value="RapZ_C"/>
</dbReference>
<proteinExistence type="predicted"/>
<reference evidence="2" key="1">
    <citation type="submission" date="2021-02" db="EMBL/GenBank/DDBJ databases">
        <title>The CRISPR/cas machinery reduction and long-range gene transfer in the hot spring cyanobacterium Synechococcus.</title>
        <authorList>
            <person name="Dvorak P."/>
            <person name="Jahodarova E."/>
            <person name="Hasler P."/>
            <person name="Poulickova A."/>
        </authorList>
    </citation>
    <scope>NUCLEOTIDE SEQUENCE</scope>
    <source>
        <strain evidence="2">Rupite</strain>
    </source>
</reference>
<comment type="caution">
    <text evidence="2">The sequence shown here is derived from an EMBL/GenBank/DDBJ whole genome shotgun (WGS) entry which is preliminary data.</text>
</comment>
<name>A0ABT0CFR0_THEVL</name>
<evidence type="ECO:0000259" key="1">
    <source>
        <dbReference type="Pfam" id="PF22740"/>
    </source>
</evidence>
<feature type="domain" description="RapZ C-terminal" evidence="1">
    <location>
        <begin position="1"/>
        <end position="49"/>
    </location>
</feature>
<organism evidence="2 3">
    <name type="scientific">Thermostichus vulcanus str. 'Rupite'</name>
    <dbReference type="NCBI Taxonomy" id="2813851"/>
    <lineage>
        <taxon>Bacteria</taxon>
        <taxon>Bacillati</taxon>
        <taxon>Cyanobacteriota</taxon>
        <taxon>Cyanophyceae</taxon>
        <taxon>Thermostichales</taxon>
        <taxon>Thermostichaceae</taxon>
        <taxon>Thermostichus</taxon>
    </lineage>
</organism>
<gene>
    <name evidence="2" type="ORF">JX360_17250</name>
</gene>
<sequence length="96" mass="10272">HLTLAIGCTGGQHRSVALVERLAQDLQPWVAAPPGQGLPHLNVQVHHRHLLDSQREMEARFGPLTGRVSVAQQQVRIPDDSSTLAGTAAVPVIPHG</sequence>
<dbReference type="EMBL" id="JAFIRA010000096">
    <property type="protein sequence ID" value="MCJ2544626.1"/>
    <property type="molecule type" value="Genomic_DNA"/>
</dbReference>
<evidence type="ECO:0000313" key="2">
    <source>
        <dbReference type="EMBL" id="MCJ2544626.1"/>
    </source>
</evidence>
<dbReference type="Proteomes" id="UP000830835">
    <property type="component" value="Unassembled WGS sequence"/>
</dbReference>
<accession>A0ABT0CFR0</accession>
<dbReference type="Pfam" id="PF22740">
    <property type="entry name" value="PapZ_C"/>
    <property type="match status" value="1"/>
</dbReference>
<protein>
    <submittedName>
        <fullName evidence="2">RNase adaptor protein RapZ</fullName>
    </submittedName>
</protein>
<keyword evidence="3" id="KW-1185">Reference proteome</keyword>